<sequence>MMIKILHANTEGATLMLEKILSTLYDVQFEESHTSVAMDTWYRRIYSSLFGHHRSLENSNVNDVCCSKNFSLCD</sequence>
<protein>
    <submittedName>
        <fullName evidence="1">Uncharacterized protein</fullName>
    </submittedName>
</protein>
<gene>
    <name evidence="1" type="ORF">PDIGIT_LOCUS13755</name>
</gene>
<dbReference type="Proteomes" id="UP001152607">
    <property type="component" value="Unassembled WGS sequence"/>
</dbReference>
<evidence type="ECO:0000313" key="1">
    <source>
        <dbReference type="EMBL" id="CAI6340575.1"/>
    </source>
</evidence>
<keyword evidence="2" id="KW-1185">Reference proteome</keyword>
<proteinExistence type="predicted"/>
<reference evidence="1" key="1">
    <citation type="submission" date="2023-01" db="EMBL/GenBank/DDBJ databases">
        <authorList>
            <person name="Van Ghelder C."/>
            <person name="Rancurel C."/>
        </authorList>
    </citation>
    <scope>NUCLEOTIDE SEQUENCE</scope>
    <source>
        <strain evidence="1">CNCM I-4278</strain>
    </source>
</reference>
<name>A0A9W4UR22_9PLEO</name>
<dbReference type="AlphaFoldDB" id="A0A9W4UR22"/>
<accession>A0A9W4UR22</accession>
<dbReference type="EMBL" id="CAOQHR010000010">
    <property type="protein sequence ID" value="CAI6340575.1"/>
    <property type="molecule type" value="Genomic_DNA"/>
</dbReference>
<organism evidence="1 2">
    <name type="scientific">Periconia digitata</name>
    <dbReference type="NCBI Taxonomy" id="1303443"/>
    <lineage>
        <taxon>Eukaryota</taxon>
        <taxon>Fungi</taxon>
        <taxon>Dikarya</taxon>
        <taxon>Ascomycota</taxon>
        <taxon>Pezizomycotina</taxon>
        <taxon>Dothideomycetes</taxon>
        <taxon>Pleosporomycetidae</taxon>
        <taxon>Pleosporales</taxon>
        <taxon>Massarineae</taxon>
        <taxon>Periconiaceae</taxon>
        <taxon>Periconia</taxon>
    </lineage>
</organism>
<comment type="caution">
    <text evidence="1">The sequence shown here is derived from an EMBL/GenBank/DDBJ whole genome shotgun (WGS) entry which is preliminary data.</text>
</comment>
<evidence type="ECO:0000313" key="2">
    <source>
        <dbReference type="Proteomes" id="UP001152607"/>
    </source>
</evidence>